<proteinExistence type="predicted"/>
<organism evidence="3 4">
    <name type="scientific">Streptomyces radiopugnans</name>
    <dbReference type="NCBI Taxonomy" id="403935"/>
    <lineage>
        <taxon>Bacteria</taxon>
        <taxon>Bacillati</taxon>
        <taxon>Actinomycetota</taxon>
        <taxon>Actinomycetes</taxon>
        <taxon>Kitasatosporales</taxon>
        <taxon>Streptomycetaceae</taxon>
        <taxon>Streptomyces</taxon>
    </lineage>
</organism>
<evidence type="ECO:0000313" key="3">
    <source>
        <dbReference type="EMBL" id="SEQ93402.1"/>
    </source>
</evidence>
<feature type="region of interest" description="Disordered" evidence="1">
    <location>
        <begin position="210"/>
        <end position="236"/>
    </location>
</feature>
<feature type="transmembrane region" description="Helical" evidence="2">
    <location>
        <begin position="26"/>
        <end position="47"/>
    </location>
</feature>
<evidence type="ECO:0000313" key="4">
    <source>
        <dbReference type="Proteomes" id="UP000199055"/>
    </source>
</evidence>
<accession>A0A1H9K2Q9</accession>
<dbReference type="AlphaFoldDB" id="A0A1H9K2Q9"/>
<sequence>MGAKTDGTNGATGDAGEGSSPRLTRAVWWFVFHTACATAAVALAYLAPAAPLNQWLRGPATLTACLLIPLAALLVPVLEPRSVPWNRRKAAWQLAFPVLTGAVLGVTAGQAGHDDGLRERGRWTQAVVVEKRNGKTDRCVLRDLSGREISPDLTQGSGCERHVAEGDVLRVRHDPEGAAEPATDGDTPSYDGVLVGAALVHVLMGTWGSARMPRLNPAEPANPGTGRRSARTGGRP</sequence>
<dbReference type="Proteomes" id="UP000199055">
    <property type="component" value="Unassembled WGS sequence"/>
</dbReference>
<dbReference type="RefSeq" id="WP_093663119.1">
    <property type="nucleotide sequence ID" value="NZ_FOET01000020.1"/>
</dbReference>
<reference evidence="3 4" key="1">
    <citation type="submission" date="2016-10" db="EMBL/GenBank/DDBJ databases">
        <authorList>
            <person name="de Groot N.N."/>
        </authorList>
    </citation>
    <scope>NUCLEOTIDE SEQUENCE [LARGE SCALE GENOMIC DNA]</scope>
    <source>
        <strain evidence="3 4">CGMCC 4.3519</strain>
    </source>
</reference>
<evidence type="ECO:0000256" key="2">
    <source>
        <dbReference type="SAM" id="Phobius"/>
    </source>
</evidence>
<keyword evidence="2" id="KW-0472">Membrane</keyword>
<gene>
    <name evidence="3" type="ORF">SAMN05216481_12093</name>
</gene>
<evidence type="ECO:0000256" key="1">
    <source>
        <dbReference type="SAM" id="MobiDB-lite"/>
    </source>
</evidence>
<keyword evidence="2" id="KW-0812">Transmembrane</keyword>
<keyword evidence="2" id="KW-1133">Transmembrane helix</keyword>
<dbReference type="EMBL" id="FOET01000020">
    <property type="protein sequence ID" value="SEQ93402.1"/>
    <property type="molecule type" value="Genomic_DNA"/>
</dbReference>
<keyword evidence="4" id="KW-1185">Reference proteome</keyword>
<feature type="compositionally biased region" description="Low complexity" evidence="1">
    <location>
        <begin position="224"/>
        <end position="236"/>
    </location>
</feature>
<name>A0A1H9K2Q9_9ACTN</name>
<feature type="transmembrane region" description="Helical" evidence="2">
    <location>
        <begin position="59"/>
        <end position="78"/>
    </location>
</feature>
<protein>
    <submittedName>
        <fullName evidence="3">Uncharacterized protein</fullName>
    </submittedName>
</protein>
<feature type="transmembrane region" description="Helical" evidence="2">
    <location>
        <begin position="90"/>
        <end position="112"/>
    </location>
</feature>